<dbReference type="KEGG" id="tbg:TbgDal_XI12880"/>
<dbReference type="EMBL" id="FN554974">
    <property type="protein sequence ID" value="CBH18169.1"/>
    <property type="molecule type" value="Genomic_DNA"/>
</dbReference>
<evidence type="ECO:0000313" key="1">
    <source>
        <dbReference type="EMBL" id="CBH18169.1"/>
    </source>
</evidence>
<dbReference type="GeneID" id="23866451"/>
<gene>
    <name evidence="1" type="ORF">TbgDal_XI12880</name>
</gene>
<dbReference type="RefSeq" id="XP_011780433.1">
    <property type="nucleotide sequence ID" value="XM_011782131.1"/>
</dbReference>
<accession>D0A918</accession>
<organism evidence="1 2">
    <name type="scientific">Trypanosoma brucei gambiense (strain MHOM/CI/86/DAL972)</name>
    <dbReference type="NCBI Taxonomy" id="679716"/>
    <lineage>
        <taxon>Eukaryota</taxon>
        <taxon>Discoba</taxon>
        <taxon>Euglenozoa</taxon>
        <taxon>Kinetoplastea</taxon>
        <taxon>Metakinetoplastina</taxon>
        <taxon>Trypanosomatida</taxon>
        <taxon>Trypanosomatidae</taxon>
        <taxon>Trypanosoma</taxon>
    </lineage>
</organism>
<dbReference type="AlphaFoldDB" id="D0A918"/>
<protein>
    <submittedName>
        <fullName evidence="1">Uncharacterized protein</fullName>
    </submittedName>
</protein>
<proteinExistence type="predicted"/>
<name>D0A918_TRYB9</name>
<sequence length="191" mass="21161">MTLQQHNTKRLQLLKLQWKGAPTTHSEATGKHKSVNVNVSLWACVHTSAEPLFKSAVQPANQPHETTNDTRQKYEEIANKFPLEAPLASPADQHPIHRAYFYSFLGSSLRTHHANSFPLPLRPCKVNHLGPTHTCMSTHSGIFSSFFSTALHQVSPVLLATEVAPLLNFINKHSLSTGKLFETPNTAVLTP</sequence>
<dbReference type="Proteomes" id="UP000002316">
    <property type="component" value="Chromosome 11"/>
</dbReference>
<evidence type="ECO:0000313" key="2">
    <source>
        <dbReference type="Proteomes" id="UP000002316"/>
    </source>
</evidence>
<reference evidence="2" key="1">
    <citation type="journal article" date="2010" name="PLoS Negl. Trop. Dis.">
        <title>The genome sequence of Trypanosoma brucei gambiense, causative agent of chronic human african trypanosomiasis.</title>
        <authorList>
            <person name="Jackson A.P."/>
            <person name="Sanders M."/>
            <person name="Berry A."/>
            <person name="McQuillan J."/>
            <person name="Aslett M.A."/>
            <person name="Quail M.A."/>
            <person name="Chukualim B."/>
            <person name="Capewell P."/>
            <person name="MacLeod A."/>
            <person name="Melville S.E."/>
            <person name="Gibson W."/>
            <person name="Barry J.D."/>
            <person name="Berriman M."/>
            <person name="Hertz-Fowler C."/>
        </authorList>
    </citation>
    <scope>NUCLEOTIDE SEQUENCE [LARGE SCALE GENOMIC DNA]</scope>
    <source>
        <strain evidence="2">MHOM/CI/86/DAL972</strain>
    </source>
</reference>